<sequence>MYKPAWYKKEEIKLAEEYFNNDKYQNLDDFIEKHASEKWKKYKSKIESEYKKNLKKGIIVE</sequence>
<dbReference type="AlphaFoldDB" id="A0A3N0HYM7"/>
<dbReference type="RefSeq" id="WP_128520919.1">
    <property type="nucleotide sequence ID" value="NZ_RJQC01000003.1"/>
</dbReference>
<dbReference type="Proteomes" id="UP000276568">
    <property type="component" value="Unassembled WGS sequence"/>
</dbReference>
<name>A0A3N0HYM7_9FIRM</name>
<keyword evidence="2" id="KW-1185">Reference proteome</keyword>
<dbReference type="EMBL" id="RJQC01000003">
    <property type="protein sequence ID" value="RNM29855.1"/>
    <property type="molecule type" value="Genomic_DNA"/>
</dbReference>
<proteinExistence type="predicted"/>
<comment type="caution">
    <text evidence="1">The sequence shown here is derived from an EMBL/GenBank/DDBJ whole genome shotgun (WGS) entry which is preliminary data.</text>
</comment>
<organism evidence="1 2">
    <name type="scientific">Absicoccus porci</name>
    <dbReference type="NCBI Taxonomy" id="2486576"/>
    <lineage>
        <taxon>Bacteria</taxon>
        <taxon>Bacillati</taxon>
        <taxon>Bacillota</taxon>
        <taxon>Erysipelotrichia</taxon>
        <taxon>Erysipelotrichales</taxon>
        <taxon>Erysipelotrichaceae</taxon>
        <taxon>Absicoccus</taxon>
    </lineage>
</organism>
<evidence type="ECO:0000313" key="2">
    <source>
        <dbReference type="Proteomes" id="UP000276568"/>
    </source>
</evidence>
<accession>A0A3N0HYM7</accession>
<gene>
    <name evidence="1" type="ORF">EDX97_09540</name>
</gene>
<evidence type="ECO:0000313" key="1">
    <source>
        <dbReference type="EMBL" id="RNM29855.1"/>
    </source>
</evidence>
<reference evidence="1 2" key="1">
    <citation type="submission" date="2018-11" db="EMBL/GenBank/DDBJ databases">
        <title>Clostridium sp. nov., a member of the family Erysipelotrichaceae isolated from pig faeces.</title>
        <authorList>
            <person name="Chang Y.-H."/>
        </authorList>
    </citation>
    <scope>NUCLEOTIDE SEQUENCE [LARGE SCALE GENOMIC DNA]</scope>
    <source>
        <strain evidence="1 2">YH-panp20</strain>
    </source>
</reference>
<protein>
    <submittedName>
        <fullName evidence="1">Uncharacterized protein</fullName>
    </submittedName>
</protein>